<name>A0A2Z3LCK3_9BACT</name>
<reference evidence="4 5" key="1">
    <citation type="submission" date="2018-05" db="EMBL/GenBank/DDBJ databases">
        <title>Candidatus Cardinium hertigii Genome Assembly.</title>
        <authorList>
            <person name="Showmaker K.C."/>
            <person name="Walden K.O."/>
            <person name="Fields C.J."/>
            <person name="Lambert K.N."/>
            <person name="Hudson M.E."/>
        </authorList>
    </citation>
    <scope>NUCLEOTIDE SEQUENCE [LARGE SCALE GENOMIC DNA]</scope>
    <source>
        <strain evidence="4">CHgTN10</strain>
        <strain evidence="5">cHgTN10</strain>
    </source>
</reference>
<keyword evidence="1" id="KW-1133">Transmembrane helix</keyword>
<evidence type="ECO:0000313" key="4">
    <source>
        <dbReference type="EMBL" id="AWN81902.1"/>
    </source>
</evidence>
<keyword evidence="5" id="KW-1185">Reference proteome</keyword>
<feature type="transmembrane region" description="Helical" evidence="1">
    <location>
        <begin position="6"/>
        <end position="26"/>
    </location>
</feature>
<dbReference type="EMBL" id="CP029619">
    <property type="protein sequence ID" value="AWN81896.1"/>
    <property type="molecule type" value="Genomic_DNA"/>
</dbReference>
<proteinExistence type="predicted"/>
<dbReference type="KEGG" id="cher:DK880_00580"/>
<dbReference type="KEGG" id="cher:DK880_00582"/>
<accession>A0A2Z3LCK3</accession>
<protein>
    <submittedName>
        <fullName evidence="4">Uncharacterized protein</fullName>
    </submittedName>
</protein>
<dbReference type="Proteomes" id="UP000245872">
    <property type="component" value="Chromosome"/>
</dbReference>
<gene>
    <name evidence="2" type="ORF">DK880_00580</name>
    <name evidence="3" type="ORF">DK880_00582</name>
    <name evidence="4" type="ORF">DK880_00586</name>
</gene>
<evidence type="ECO:0000313" key="5">
    <source>
        <dbReference type="Proteomes" id="UP000245872"/>
    </source>
</evidence>
<keyword evidence="1" id="KW-0812">Transmembrane</keyword>
<keyword evidence="1" id="KW-0472">Membrane</keyword>
<dbReference type="KEGG" id="cher:DK880_00586"/>
<sequence>MTLCNNLPLVSVADFLLLTLVVGLYYSRKVNTLREEYAVGNKHFATEKRGETLLATA</sequence>
<organism evidence="4 5">
    <name type="scientific">Candidatus Cardinium hertigii</name>
    <dbReference type="NCBI Taxonomy" id="247481"/>
    <lineage>
        <taxon>Bacteria</taxon>
        <taxon>Pseudomonadati</taxon>
        <taxon>Bacteroidota</taxon>
        <taxon>Cytophagia</taxon>
        <taxon>Cytophagales</taxon>
        <taxon>Amoebophilaceae</taxon>
        <taxon>Candidatus Cardinium</taxon>
    </lineage>
</organism>
<dbReference type="EMBL" id="CP029619">
    <property type="protein sequence ID" value="AWN81898.1"/>
    <property type="molecule type" value="Genomic_DNA"/>
</dbReference>
<evidence type="ECO:0000313" key="2">
    <source>
        <dbReference type="EMBL" id="AWN81896.1"/>
    </source>
</evidence>
<dbReference type="EMBL" id="CP029619">
    <property type="protein sequence ID" value="AWN81902.1"/>
    <property type="molecule type" value="Genomic_DNA"/>
</dbReference>
<dbReference type="AlphaFoldDB" id="A0A2Z3LCK3"/>
<evidence type="ECO:0000313" key="3">
    <source>
        <dbReference type="EMBL" id="AWN81898.1"/>
    </source>
</evidence>
<evidence type="ECO:0000256" key="1">
    <source>
        <dbReference type="SAM" id="Phobius"/>
    </source>
</evidence>
<dbReference type="RefSeq" id="WP_162534140.1">
    <property type="nucleotide sequence ID" value="NZ_CP029619.1"/>
</dbReference>